<dbReference type="PROSITE" id="PS50097">
    <property type="entry name" value="BTB"/>
    <property type="match status" value="1"/>
</dbReference>
<accession>A0A4Y2SYD6</accession>
<dbReference type="SMART" id="SM00225">
    <property type="entry name" value="BTB"/>
    <property type="match status" value="1"/>
</dbReference>
<name>A0A4Y2SYD6_ARAVE</name>
<organism evidence="2 3">
    <name type="scientific">Araneus ventricosus</name>
    <name type="common">Orbweaver spider</name>
    <name type="synonym">Epeira ventricosa</name>
    <dbReference type="NCBI Taxonomy" id="182803"/>
    <lineage>
        <taxon>Eukaryota</taxon>
        <taxon>Metazoa</taxon>
        <taxon>Ecdysozoa</taxon>
        <taxon>Arthropoda</taxon>
        <taxon>Chelicerata</taxon>
        <taxon>Arachnida</taxon>
        <taxon>Araneae</taxon>
        <taxon>Araneomorphae</taxon>
        <taxon>Entelegynae</taxon>
        <taxon>Araneoidea</taxon>
        <taxon>Araneidae</taxon>
        <taxon>Araneus</taxon>
    </lineage>
</organism>
<comment type="caution">
    <text evidence="2">The sequence shown here is derived from an EMBL/GenBank/DDBJ whole genome shotgun (WGS) entry which is preliminary data.</text>
</comment>
<evidence type="ECO:0000313" key="3">
    <source>
        <dbReference type="Proteomes" id="UP000499080"/>
    </source>
</evidence>
<proteinExistence type="predicted"/>
<evidence type="ECO:0000259" key="1">
    <source>
        <dbReference type="PROSITE" id="PS50097"/>
    </source>
</evidence>
<dbReference type="SUPFAM" id="SSF49599">
    <property type="entry name" value="TRAF domain-like"/>
    <property type="match status" value="1"/>
</dbReference>
<dbReference type="PANTHER" id="PTHR24413">
    <property type="entry name" value="SPECKLE-TYPE POZ PROTEIN"/>
    <property type="match status" value="1"/>
</dbReference>
<dbReference type="Pfam" id="PF00651">
    <property type="entry name" value="BTB"/>
    <property type="match status" value="1"/>
</dbReference>
<dbReference type="Gene3D" id="3.30.710.10">
    <property type="entry name" value="Potassium Channel Kv1.1, Chain A"/>
    <property type="match status" value="1"/>
</dbReference>
<dbReference type="AlphaFoldDB" id="A0A4Y2SYD6"/>
<dbReference type="InterPro" id="IPR011333">
    <property type="entry name" value="SKP1/BTB/POZ_sf"/>
</dbReference>
<feature type="domain" description="BTB" evidence="1">
    <location>
        <begin position="270"/>
        <end position="339"/>
    </location>
</feature>
<dbReference type="EMBL" id="BGPR01024498">
    <property type="protein sequence ID" value="GBN92630.1"/>
    <property type="molecule type" value="Genomic_DNA"/>
</dbReference>
<dbReference type="CDD" id="cd18186">
    <property type="entry name" value="BTB_POZ_ZBTB_KLHL-like"/>
    <property type="match status" value="1"/>
</dbReference>
<dbReference type="Gene3D" id="1.25.40.420">
    <property type="match status" value="1"/>
</dbReference>
<sequence>MIDSPRFIADALEGTKWFLRLYPSQITPVNHIGLFLRRENCAGPNSIKEREKVFVTQRETFLPEDTLTIQCTIWNTEVKPVKPQQLYAREVFKVKRRNFMWRIEEFSTLKSGLKNKIKDRLIEFDLVFNEGLDFEKKLVLNINSFDDSVKYFPLMASTVNSEGKKENCGTHEYFAGDLKRGVLGTLLFTKQLMENGSRYLPNDVLSLDCEYAYSTGTVSYEQCGYGIISPKLTNEVVESRNEHNIGKENSRIVPIMPNDLKSMYNDRIFSDTELRTSTQTSHFSAHKNILSARSPVFRKMFSNDMKEKNSGHVDITDLEDDTLHRMLLYIYTDTLNDMQFDNGCKLYVAADKYEILTLRSSCSSFLKENLSPVKACDVLALADRHQHDDLKSDAQDFILKHDKEVFGSLEWKHFMTTNIQLAADIMFRFTQCKIHEPLDA</sequence>
<evidence type="ECO:0000313" key="2">
    <source>
        <dbReference type="EMBL" id="GBN92630.1"/>
    </source>
</evidence>
<dbReference type="Proteomes" id="UP000499080">
    <property type="component" value="Unassembled WGS sequence"/>
</dbReference>
<reference evidence="2 3" key="1">
    <citation type="journal article" date="2019" name="Sci. Rep.">
        <title>Orb-weaving spider Araneus ventricosus genome elucidates the spidroin gene catalogue.</title>
        <authorList>
            <person name="Kono N."/>
            <person name="Nakamura H."/>
            <person name="Ohtoshi R."/>
            <person name="Moran D.A.P."/>
            <person name="Shinohara A."/>
            <person name="Yoshida Y."/>
            <person name="Fujiwara M."/>
            <person name="Mori M."/>
            <person name="Tomita M."/>
            <person name="Arakawa K."/>
        </authorList>
    </citation>
    <scope>NUCLEOTIDE SEQUENCE [LARGE SCALE GENOMIC DNA]</scope>
</reference>
<dbReference type="InterPro" id="IPR000210">
    <property type="entry name" value="BTB/POZ_dom"/>
</dbReference>
<keyword evidence="3" id="KW-1185">Reference proteome</keyword>
<gene>
    <name evidence="2" type="primary">Tdpoz1_30</name>
    <name evidence="2" type="ORF">AVEN_268685_1</name>
</gene>
<dbReference type="SUPFAM" id="SSF54695">
    <property type="entry name" value="POZ domain"/>
    <property type="match status" value="1"/>
</dbReference>
<protein>
    <submittedName>
        <fullName evidence="2">TD and POZ domain-containing protein 1</fullName>
    </submittedName>
</protein>
<dbReference type="OrthoDB" id="6502464at2759"/>